<dbReference type="Proteomes" id="UP000324143">
    <property type="component" value="Unassembled WGS sequence"/>
</dbReference>
<feature type="transmembrane region" description="Helical" evidence="3">
    <location>
        <begin position="744"/>
        <end position="768"/>
    </location>
</feature>
<feature type="transmembrane region" description="Helical" evidence="3">
    <location>
        <begin position="651"/>
        <end position="673"/>
    </location>
</feature>
<dbReference type="GO" id="GO:0008270">
    <property type="term" value="F:zinc ion binding"/>
    <property type="evidence" value="ECO:0007669"/>
    <property type="project" value="InterPro"/>
</dbReference>
<dbReference type="PANTHER" id="PTHR45726">
    <property type="entry name" value="LEUKOTRIENE A-4 HYDROLASE"/>
    <property type="match status" value="1"/>
</dbReference>
<organism evidence="5 6">
    <name type="scientific">Candidatus Mcinerneyibacterium aminivorans</name>
    <dbReference type="NCBI Taxonomy" id="2703815"/>
    <lineage>
        <taxon>Bacteria</taxon>
        <taxon>Candidatus Macinerneyibacteriota</taxon>
        <taxon>Candidatus Mcinerneyibacteria</taxon>
        <taxon>Candidatus Mcinerneyibacteriales</taxon>
        <taxon>Candidatus Mcinerneyibacteriaceae</taxon>
        <taxon>Candidatus Mcinerneyibacterium</taxon>
    </lineage>
</organism>
<feature type="transmembrane region" description="Helical" evidence="3">
    <location>
        <begin position="680"/>
        <end position="705"/>
    </location>
</feature>
<evidence type="ECO:0000256" key="1">
    <source>
        <dbReference type="PIRSR" id="PIRSR634015-1"/>
    </source>
</evidence>
<protein>
    <recommendedName>
        <fullName evidence="4">Peptidase M1 membrane alanine aminopeptidase domain-containing protein</fullName>
    </recommendedName>
</protein>
<gene>
    <name evidence="5" type="ORF">FXF47_02000</name>
</gene>
<dbReference type="Gene3D" id="2.60.40.1730">
    <property type="entry name" value="tricorn interacting facor f3 domain"/>
    <property type="match status" value="1"/>
</dbReference>
<feature type="binding site" evidence="2">
    <location>
        <position position="338"/>
    </location>
    <ligand>
        <name>Zn(2+)</name>
        <dbReference type="ChEBI" id="CHEBI:29105"/>
        <note>catalytic</note>
    </ligand>
</feature>
<keyword evidence="3" id="KW-0812">Transmembrane</keyword>
<dbReference type="SUPFAM" id="SSF55486">
    <property type="entry name" value="Metalloproteases ('zincins'), catalytic domain"/>
    <property type="match status" value="1"/>
</dbReference>
<feature type="transmembrane region" description="Helical" evidence="3">
    <location>
        <begin position="604"/>
        <end position="623"/>
    </location>
</feature>
<feature type="transmembrane region" description="Helical" evidence="3">
    <location>
        <begin position="711"/>
        <end position="732"/>
    </location>
</feature>
<feature type="active site" description="Proton acceptor" evidence="1">
    <location>
        <position position="335"/>
    </location>
</feature>
<dbReference type="InterPro" id="IPR027268">
    <property type="entry name" value="Peptidase_M4/M1_CTD_sf"/>
</dbReference>
<evidence type="ECO:0000256" key="2">
    <source>
        <dbReference type="PIRSR" id="PIRSR634015-3"/>
    </source>
</evidence>
<dbReference type="PANTHER" id="PTHR45726:SF3">
    <property type="entry name" value="LEUKOTRIENE A-4 HYDROLASE"/>
    <property type="match status" value="1"/>
</dbReference>
<keyword evidence="3" id="KW-0472">Membrane</keyword>
<dbReference type="Pfam" id="PF01433">
    <property type="entry name" value="Peptidase_M1"/>
    <property type="match status" value="1"/>
</dbReference>
<accession>A0A5D0MFR0</accession>
<dbReference type="InterPro" id="IPR014782">
    <property type="entry name" value="Peptidase_M1_dom"/>
</dbReference>
<feature type="active site" description="Proton donor" evidence="1">
    <location>
        <position position="432"/>
    </location>
</feature>
<feature type="transmembrane region" description="Helical" evidence="3">
    <location>
        <begin position="575"/>
        <end position="592"/>
    </location>
</feature>
<dbReference type="InterPro" id="IPR042097">
    <property type="entry name" value="Aminopeptidase_N-like_N_sf"/>
</dbReference>
<proteinExistence type="predicted"/>
<comment type="cofactor">
    <cofactor evidence="2">
        <name>Zn(2+)</name>
        <dbReference type="ChEBI" id="CHEBI:29105"/>
    </cofactor>
    <text evidence="2">Binds 1 zinc ion per subunit.</text>
</comment>
<dbReference type="EMBL" id="VSIX01000026">
    <property type="protein sequence ID" value="TYB31866.1"/>
    <property type="molecule type" value="Genomic_DNA"/>
</dbReference>
<feature type="binding site" evidence="2">
    <location>
        <position position="334"/>
    </location>
    <ligand>
        <name>Zn(2+)</name>
        <dbReference type="ChEBI" id="CHEBI:29105"/>
        <note>catalytic</note>
    </ligand>
</feature>
<feature type="binding site" evidence="2">
    <location>
        <position position="357"/>
    </location>
    <ligand>
        <name>Zn(2+)</name>
        <dbReference type="ChEBI" id="CHEBI:29105"/>
        <note>catalytic</note>
    </ligand>
</feature>
<name>A0A5D0MFR0_9BACT</name>
<keyword evidence="2" id="KW-0479">Metal-binding</keyword>
<evidence type="ECO:0000259" key="4">
    <source>
        <dbReference type="Pfam" id="PF01433"/>
    </source>
</evidence>
<evidence type="ECO:0000313" key="6">
    <source>
        <dbReference type="Proteomes" id="UP000324143"/>
    </source>
</evidence>
<reference evidence="5" key="1">
    <citation type="submission" date="2019-08" db="EMBL/GenBank/DDBJ databases">
        <title>Genomic characterization of a novel candidate phylum (ARYD3) from a high temperature, high salinity tertiary oil reservoir in north central Oklahoma, USA.</title>
        <authorList>
            <person name="Youssef N.H."/>
            <person name="Yadav A."/>
            <person name="Elshahed M.S."/>
        </authorList>
    </citation>
    <scope>NUCLEOTIDE SEQUENCE [LARGE SCALE GENOMIC DNA]</scope>
    <source>
        <strain evidence="5">ARYD3</strain>
    </source>
</reference>
<dbReference type="Gene3D" id="1.10.390.10">
    <property type="entry name" value="Neutral Protease Domain 2"/>
    <property type="match status" value="1"/>
</dbReference>
<keyword evidence="2" id="KW-0862">Zinc</keyword>
<dbReference type="InterPro" id="IPR034015">
    <property type="entry name" value="M1_LTA4H"/>
</dbReference>
<sequence length="811" mass="95148">MMSILPKKRLIIVLINFFMLFTLSAFAESVKSYEIEASINPEKFQIDGREKINFVPEYDTDKIYLHLYWNGLSKKSLLYKDAPSSLKSVLEKKTPSKITISSLTINNREKSNFHNEKDPTLIKVKHNFTEGKKYSINIAFKSKIPEKRYIRFGYSKEDKTYWLSQWFPKIAVLTGENQWDAKPFSYNYEFFHEYSDYSLKLTIPKEYKVITNLKKLGIKTKAEKNIYRAKEKNISDCVVGISKNFYTKKKIFKKDNLSIYLTNYKKIPEEKEEKIFERAHFVIKKLSSLIGPYKYDEFKIVNLSTIGDNGSGMEYPKLVHIGSNHGDYNRVLDHEIAHQWFYGMIGFNQTSEGWLDEGYASYYEIRLSEMDSGNREAPSSFKNMGVNNFDFHHIPVSIAWIKNVNKSPEKGNIFQTEFNSEGNGYKIMFLYYMKHPIVLKFLESEVGKKNIDDVFKQIYNKYLFKHPNTEDILSIFKKNLNKKDYKIFNKNLRTYAKSDVGVKKENGSFKIIRGKDYTKKIKVAIKKENTEQSLFWDDTDNISAKNVKSLYLNNLDYNLGNNFFINSIKHNLSNYIYAFLLLLGLYFIIKLIKHSKITFLSKNILYNSLIFTPLFIYIVQTTFSKTIFNKMDFDFSYITAVISRIVSNPPIIISILTGLFFLIKISISSTFYYRKKDATYSIFSILILDLVTFLLTGLYIFSLFITKSFSIFLFMLFILAISLIEPIKIYFLRKDPRIITNLPMSVLSHFAITLIYTVLLIMILFMTAPFFLKFPFSILIFIAILSILEQIYRWATLKITKHYIRKELNES</sequence>
<keyword evidence="6" id="KW-1185">Reference proteome</keyword>
<evidence type="ECO:0000256" key="3">
    <source>
        <dbReference type="SAM" id="Phobius"/>
    </source>
</evidence>
<keyword evidence="3" id="KW-1133">Transmembrane helix</keyword>
<dbReference type="GO" id="GO:0008237">
    <property type="term" value="F:metallopeptidase activity"/>
    <property type="evidence" value="ECO:0007669"/>
    <property type="project" value="InterPro"/>
</dbReference>
<dbReference type="AlphaFoldDB" id="A0A5D0MFR0"/>
<feature type="transmembrane region" description="Helical" evidence="3">
    <location>
        <begin position="774"/>
        <end position="795"/>
    </location>
</feature>
<comment type="caution">
    <text evidence="5">The sequence shown here is derived from an EMBL/GenBank/DDBJ whole genome shotgun (WGS) entry which is preliminary data.</text>
</comment>
<feature type="domain" description="Peptidase M1 membrane alanine aminopeptidase" evidence="4">
    <location>
        <begin position="324"/>
        <end position="483"/>
    </location>
</feature>
<evidence type="ECO:0000313" key="5">
    <source>
        <dbReference type="EMBL" id="TYB31866.1"/>
    </source>
</evidence>